<dbReference type="Proteomes" id="UP001161916">
    <property type="component" value="Unassembled WGS sequence"/>
</dbReference>
<proteinExistence type="predicted"/>
<evidence type="ECO:0000256" key="1">
    <source>
        <dbReference type="SAM" id="MobiDB-lite"/>
    </source>
</evidence>
<gene>
    <name evidence="2" type="ORF">OB951_00010</name>
</gene>
<feature type="compositionally biased region" description="Polar residues" evidence="1">
    <location>
        <begin position="206"/>
        <end position="215"/>
    </location>
</feature>
<comment type="caution">
    <text evidence="2">The sequence shown here is derived from an EMBL/GenBank/DDBJ whole genome shotgun (WGS) entry which is preliminary data.</text>
</comment>
<feature type="region of interest" description="Disordered" evidence="1">
    <location>
        <begin position="199"/>
        <end position="224"/>
    </location>
</feature>
<accession>A0AA43P3Y8</accession>
<evidence type="ECO:0000313" key="2">
    <source>
        <dbReference type="EMBL" id="MDH7889013.1"/>
    </source>
</evidence>
<reference evidence="2" key="1">
    <citation type="submission" date="2022-09" db="EMBL/GenBank/DDBJ databases">
        <authorList>
            <person name="Orihara K."/>
        </authorList>
    </citation>
    <scope>NUCLEOTIDE SEQUENCE</scope>
    <source>
        <strain evidence="2">YIT 13062</strain>
    </source>
</reference>
<sequence length="224" mass="25147">MMPPQQPIQKTSSPTPASNGKQHQPRAYERPCAIALLTQINSHYGNKPLDETQVDNFINEIDHTVKADEARQAIIEFFKTHSSRDAWIVPYDINQMVRRQRLSQVPSPAEISRMLDGYGITDANTAWGFRRGLTYAISKGASPERAIEYARKHCDDVKTISNTPDQYPQLTADENIGNKDGVTSFSALLKDFRDWKTAVLPPPSLPKTTPQSTTPTRKRKPDNG</sequence>
<dbReference type="RefSeq" id="WP_281105208.1">
    <property type="nucleotide sequence ID" value="NZ_JAOPMH010000001.1"/>
</dbReference>
<feature type="region of interest" description="Disordered" evidence="1">
    <location>
        <begin position="1"/>
        <end position="26"/>
    </location>
</feature>
<evidence type="ECO:0000313" key="3">
    <source>
        <dbReference type="Proteomes" id="UP001161916"/>
    </source>
</evidence>
<reference evidence="2" key="2">
    <citation type="journal article" date="2023" name="Gut Microbes">
        <title>Characterization of Bifidobacterium kashiwanohense that utilizes both milk- and plant-derived oligosaccharides.</title>
        <authorList>
            <person name="Orihara K."/>
            <person name="Yahagi K."/>
            <person name="Saito Y."/>
            <person name="Watanabe Y."/>
            <person name="Sasai T."/>
            <person name="Hara T."/>
            <person name="Tsukuda N."/>
            <person name="Oki K."/>
            <person name="Fujimoto J."/>
            <person name="Matsuki T."/>
        </authorList>
    </citation>
    <scope>NUCLEOTIDE SEQUENCE</scope>
    <source>
        <strain evidence="2">YIT 13062</strain>
    </source>
</reference>
<feature type="compositionally biased region" description="Polar residues" evidence="1">
    <location>
        <begin position="7"/>
        <end position="22"/>
    </location>
</feature>
<name>A0AA43P3Y8_9BIFI</name>
<protein>
    <submittedName>
        <fullName evidence="2">Uncharacterized protein</fullName>
    </submittedName>
</protein>
<dbReference type="AlphaFoldDB" id="A0AA43P3Y8"/>
<organism evidence="2 3">
    <name type="scientific">Bifidobacterium catenulatum subsp. kashiwanohense</name>
    <dbReference type="NCBI Taxonomy" id="630129"/>
    <lineage>
        <taxon>Bacteria</taxon>
        <taxon>Bacillati</taxon>
        <taxon>Actinomycetota</taxon>
        <taxon>Actinomycetes</taxon>
        <taxon>Bifidobacteriales</taxon>
        <taxon>Bifidobacteriaceae</taxon>
        <taxon>Bifidobacterium</taxon>
    </lineage>
</organism>
<dbReference type="EMBL" id="JAOPMH010000001">
    <property type="protein sequence ID" value="MDH7889013.1"/>
    <property type="molecule type" value="Genomic_DNA"/>
</dbReference>